<evidence type="ECO:0000313" key="1">
    <source>
        <dbReference type="EMBL" id="UYV76106.1"/>
    </source>
</evidence>
<gene>
    <name evidence="1" type="ORF">LAZ67_13002538</name>
</gene>
<evidence type="ECO:0008006" key="3">
    <source>
        <dbReference type="Google" id="ProtNLM"/>
    </source>
</evidence>
<organism evidence="1 2">
    <name type="scientific">Cordylochernes scorpioides</name>
    <dbReference type="NCBI Taxonomy" id="51811"/>
    <lineage>
        <taxon>Eukaryota</taxon>
        <taxon>Metazoa</taxon>
        <taxon>Ecdysozoa</taxon>
        <taxon>Arthropoda</taxon>
        <taxon>Chelicerata</taxon>
        <taxon>Arachnida</taxon>
        <taxon>Pseudoscorpiones</taxon>
        <taxon>Cheliferoidea</taxon>
        <taxon>Chernetidae</taxon>
        <taxon>Cordylochernes</taxon>
    </lineage>
</organism>
<name>A0ABY6L4P0_9ARAC</name>
<protein>
    <recommendedName>
        <fullName evidence="3">Secreted protein</fullName>
    </recommendedName>
</protein>
<keyword evidence="2" id="KW-1185">Reference proteome</keyword>
<dbReference type="Proteomes" id="UP001235939">
    <property type="component" value="Chromosome 13"/>
</dbReference>
<reference evidence="1 2" key="1">
    <citation type="submission" date="2022-01" db="EMBL/GenBank/DDBJ databases">
        <title>A chromosomal length assembly of Cordylochernes scorpioides.</title>
        <authorList>
            <person name="Zeh D."/>
            <person name="Zeh J."/>
        </authorList>
    </citation>
    <scope>NUCLEOTIDE SEQUENCE [LARGE SCALE GENOMIC DNA]</scope>
    <source>
        <strain evidence="1">IN4F17</strain>
        <tissue evidence="1">Whole Body</tissue>
    </source>
</reference>
<proteinExistence type="predicted"/>
<sequence length="72" mass="8096">MNVKRIVRTYLEPQLLAVGVSFALNCNHLLCFHTSLSEQQQCPLSWVCKAAALGLCQFSARLRTLLGMRICE</sequence>
<dbReference type="EMBL" id="CP092875">
    <property type="protein sequence ID" value="UYV76106.1"/>
    <property type="molecule type" value="Genomic_DNA"/>
</dbReference>
<evidence type="ECO:0000313" key="2">
    <source>
        <dbReference type="Proteomes" id="UP001235939"/>
    </source>
</evidence>
<accession>A0ABY6L4P0</accession>